<organism evidence="1 2">
    <name type="scientific">Symbiodinium natans</name>
    <dbReference type="NCBI Taxonomy" id="878477"/>
    <lineage>
        <taxon>Eukaryota</taxon>
        <taxon>Sar</taxon>
        <taxon>Alveolata</taxon>
        <taxon>Dinophyceae</taxon>
        <taxon>Suessiales</taxon>
        <taxon>Symbiodiniaceae</taxon>
        <taxon>Symbiodinium</taxon>
    </lineage>
</organism>
<dbReference type="Proteomes" id="UP000604046">
    <property type="component" value="Unassembled WGS sequence"/>
</dbReference>
<comment type="caution">
    <text evidence="1">The sequence shown here is derived from an EMBL/GenBank/DDBJ whole genome shotgun (WGS) entry which is preliminary data.</text>
</comment>
<reference evidence="1" key="1">
    <citation type="submission" date="2021-02" db="EMBL/GenBank/DDBJ databases">
        <authorList>
            <person name="Dougan E. K."/>
            <person name="Rhodes N."/>
            <person name="Thang M."/>
            <person name="Chan C."/>
        </authorList>
    </citation>
    <scope>NUCLEOTIDE SEQUENCE</scope>
</reference>
<dbReference type="EMBL" id="CAJNDS010002379">
    <property type="protein sequence ID" value="CAE7455786.1"/>
    <property type="molecule type" value="Genomic_DNA"/>
</dbReference>
<evidence type="ECO:0000313" key="2">
    <source>
        <dbReference type="Proteomes" id="UP000604046"/>
    </source>
</evidence>
<gene>
    <name evidence="1" type="ORF">SNAT2548_LOCUS25104</name>
</gene>
<keyword evidence="2" id="KW-1185">Reference proteome</keyword>
<sequence>MSLAPDVRKARAPNLRELTSFLNADGVVKRGFLLMHSPNLMCNAFQNKSLSLGQAMRQLLKMYQLSEEAFPASTDDEAGVITVMVEEMANHAKNCEDPELFDSTNLEVSKFQGLNADRTAKIVLSPWQISTDKRFLIGLDDEVSDLFYDVSMQTVTETSFTQRLRLAEEA</sequence>
<protein>
    <submittedName>
        <fullName evidence="1">Uncharacterized protein</fullName>
    </submittedName>
</protein>
<name>A0A812RWB0_9DINO</name>
<dbReference type="OrthoDB" id="10445308at2759"/>
<proteinExistence type="predicted"/>
<evidence type="ECO:0000313" key="1">
    <source>
        <dbReference type="EMBL" id="CAE7455786.1"/>
    </source>
</evidence>
<dbReference type="AlphaFoldDB" id="A0A812RWB0"/>
<accession>A0A812RWB0</accession>